<organism evidence="2 3">
    <name type="scientific">Streptomyces broussonetiae</name>
    <dbReference type="NCBI Taxonomy" id="2686304"/>
    <lineage>
        <taxon>Bacteria</taxon>
        <taxon>Bacillati</taxon>
        <taxon>Actinomycetota</taxon>
        <taxon>Actinomycetes</taxon>
        <taxon>Kitasatosporales</taxon>
        <taxon>Streptomycetaceae</taxon>
        <taxon>Streptomyces</taxon>
    </lineage>
</organism>
<proteinExistence type="predicted"/>
<evidence type="ECO:0000313" key="2">
    <source>
        <dbReference type="EMBL" id="MFB8772600.1"/>
    </source>
</evidence>
<reference evidence="2 3" key="1">
    <citation type="submission" date="2024-01" db="EMBL/GenBank/DDBJ databases">
        <title>Genome mining of biosynthetic gene clusters to explore secondary metabolites of Streptomyces sp.</title>
        <authorList>
            <person name="Baig A."/>
            <person name="Ajitkumar Shintre N."/>
            <person name="Kumar H."/>
            <person name="Anbarasu A."/>
            <person name="Ramaiah S."/>
        </authorList>
    </citation>
    <scope>NUCLEOTIDE SEQUENCE [LARGE SCALE GENOMIC DNA]</scope>
    <source>
        <strain evidence="2 3">A57</strain>
    </source>
</reference>
<dbReference type="Proteomes" id="UP001585080">
    <property type="component" value="Unassembled WGS sequence"/>
</dbReference>
<protein>
    <submittedName>
        <fullName evidence="2">Uncharacterized protein</fullName>
    </submittedName>
</protein>
<keyword evidence="3" id="KW-1185">Reference proteome</keyword>
<dbReference type="RefSeq" id="WP_376731542.1">
    <property type="nucleotide sequence ID" value="NZ_JAYMRP010000005.1"/>
</dbReference>
<comment type="caution">
    <text evidence="2">The sequence shown here is derived from an EMBL/GenBank/DDBJ whole genome shotgun (WGS) entry which is preliminary data.</text>
</comment>
<gene>
    <name evidence="2" type="ORF">VSS16_07600</name>
</gene>
<name>A0ABV5E6Y2_9ACTN</name>
<feature type="region of interest" description="Disordered" evidence="1">
    <location>
        <begin position="1"/>
        <end position="29"/>
    </location>
</feature>
<accession>A0ABV5E6Y2</accession>
<evidence type="ECO:0000313" key="3">
    <source>
        <dbReference type="Proteomes" id="UP001585080"/>
    </source>
</evidence>
<dbReference type="EMBL" id="JAYMRP010000005">
    <property type="protein sequence ID" value="MFB8772600.1"/>
    <property type="molecule type" value="Genomic_DNA"/>
</dbReference>
<evidence type="ECO:0000256" key="1">
    <source>
        <dbReference type="SAM" id="MobiDB-lite"/>
    </source>
</evidence>
<sequence>MRRVTLHKPPTTRNARRLREEADELPAERPEVRRDIARTWWPETEQT</sequence>